<dbReference type="Pfam" id="PF12854">
    <property type="entry name" value="PPR_1"/>
    <property type="match status" value="1"/>
</dbReference>
<keyword evidence="4" id="KW-1185">Reference proteome</keyword>
<dbReference type="Pfam" id="PF13041">
    <property type="entry name" value="PPR_2"/>
    <property type="match status" value="12"/>
</dbReference>
<evidence type="ECO:0000313" key="4">
    <source>
        <dbReference type="Proteomes" id="UP000886520"/>
    </source>
</evidence>
<sequence>MAGRCAHEFFQYGEDRCKSKLRHAYFNFNHMCTKECLWSDGCYNPPWVGEELRRRGIFQGKENVLHDESSSFISLLRACAKSKDLHHGIQVHNDVLSRGLLGKCSDALITMYAKCGEVVKAKELLDANKCKDVFSWTDLITGYVEHGQGQNALECFEQMKLEGLSPDPVTFVSLLRACGSMKQADRGEQVHYEIARFGLLQKNIVIGNAVVDMYAKCGALVKARQVLEELRVRNVICWTALITGYAQHGQGDQALKCFDEMQQDGFSPNAITSLSVLKACSSTGAVDRGEQIHNIAAKKGLLENNTAIGNAIVNMYAKCGALVRAQEVLEELPMQNVVTWNALISGFIEWDHAEQALNCYQKMLHKGILPNTVTYICVLKACASLRAIEKGEQIHDEIVRQGILHENIALGTAVVDMYAKCGALAKAERVHEKLPLRDVVSWSALIAGYALQGQGQQALNSFEQMQRERILPNAVTMLSVLKACGSVGAADKGKQFHDEIVRQGWLKNDLALGTALVDMYAKCSALPKAQEVLEGLTVQNAVPWNALIAGYVEQGQTEQAFNCYKCMKSKGLLPDSVTFLCMLKACGNAGAIDMGEQVHDEIAKQALLPKHIILGNAVVDMYAKCGALEKAQCVFEKLPTRDVFSWSSLIAGYAQQSQGKEALKCLECMQREGLSPNAVTFLSILKACGNIGALDKGEQIHDEIIARGLLKDDVALGTALVDMYAKCGALAKAQEVLENLHVKNVVSWNALIGGCAEQGNNAQSLYYYERMKYEGLSPDGVTFLYILKACGSLQAADMGEQVHDDISKRGLLEKDIFVGNALVEMYVKCGALLKAQQVLNELPLQDLVTWNVLIDGYAQQGKGEDAINLVEQMQQRGLSPNAVTFLCSLQACGCMEAAGFCKGEEIYCEIARQGFLGNNIMLGTALVDMYVKCCTLSKAQQVLEELPVRDVVTWNALLVGSAQQGQGKQVLVCFEQMQAEGHYPDAVTFSCILKAFGSIGATFAGKQIHDEIAAQGLLGNDIVLGTSLVDMYAKCSAFGKAQEVFGELPVQNVISWNALLAGYAQQGQGEQAFKCFEKMRREGVFPDVVTFLCMLKACGSIGAADKGEQIHHEIARQGLLVTNVELGNAVVDMYAKCGALMKAQEVFEKLPVQNVVSWNSLITGYAQQGQAEEALDCFAKMQRERLSPDVLTFISILKACGSLGASDKGEDIHDEIIRSKLLEKDTVLGTAVVDMYAKCGALVKAQQVLEDLPFQTTVSWNALIKGCAQQGQAKQALTCLQSMHSKDLSPDAVTFVCILKACGSMGLVNDAQTHFLSMSDKYGIKPDLEHYNCMVDIFGRAGHLDKAVDLIQRMPSVYCTLALWSALLGACAKWGDMSIGKWAFEQAIRLDKNDGAAYALMAKIYAAAGLQKDAEKIEAMRKEMQEI</sequence>
<dbReference type="InterPro" id="IPR002885">
    <property type="entry name" value="PPR_rpt"/>
</dbReference>
<dbReference type="GO" id="GO:0009451">
    <property type="term" value="P:RNA modification"/>
    <property type="evidence" value="ECO:0007669"/>
    <property type="project" value="InterPro"/>
</dbReference>
<evidence type="ECO:0000256" key="2">
    <source>
        <dbReference type="PROSITE-ProRule" id="PRU00708"/>
    </source>
</evidence>
<organism evidence="3 4">
    <name type="scientific">Adiantum capillus-veneris</name>
    <name type="common">Maidenhair fern</name>
    <dbReference type="NCBI Taxonomy" id="13818"/>
    <lineage>
        <taxon>Eukaryota</taxon>
        <taxon>Viridiplantae</taxon>
        <taxon>Streptophyta</taxon>
        <taxon>Embryophyta</taxon>
        <taxon>Tracheophyta</taxon>
        <taxon>Polypodiopsida</taxon>
        <taxon>Polypodiidae</taxon>
        <taxon>Polypodiales</taxon>
        <taxon>Pteridineae</taxon>
        <taxon>Pteridaceae</taxon>
        <taxon>Vittarioideae</taxon>
        <taxon>Adiantum</taxon>
    </lineage>
</organism>
<feature type="repeat" description="PPR" evidence="2">
    <location>
        <begin position="1087"/>
        <end position="1121"/>
    </location>
</feature>
<feature type="repeat" description="PPR" evidence="2">
    <location>
        <begin position="336"/>
        <end position="370"/>
    </location>
</feature>
<dbReference type="GO" id="GO:0003723">
    <property type="term" value="F:RNA binding"/>
    <property type="evidence" value="ECO:0007669"/>
    <property type="project" value="InterPro"/>
</dbReference>
<feature type="repeat" description="PPR" evidence="2">
    <location>
        <begin position="1256"/>
        <end position="1290"/>
    </location>
</feature>
<dbReference type="OrthoDB" id="1916518at2759"/>
<feature type="repeat" description="PPR" evidence="2">
    <location>
        <begin position="1154"/>
        <end position="1188"/>
    </location>
</feature>
<evidence type="ECO:0000256" key="1">
    <source>
        <dbReference type="ARBA" id="ARBA00022737"/>
    </source>
</evidence>
<dbReference type="Proteomes" id="UP000886520">
    <property type="component" value="Chromosome 5"/>
</dbReference>
<feature type="repeat" description="PPR" evidence="2">
    <location>
        <begin position="1327"/>
        <end position="1361"/>
    </location>
</feature>
<dbReference type="Gene3D" id="1.25.40.10">
    <property type="entry name" value="Tetratricopeptide repeat domain"/>
    <property type="match status" value="11"/>
</dbReference>
<feature type="repeat" description="PPR" evidence="2">
    <location>
        <begin position="234"/>
        <end position="268"/>
    </location>
</feature>
<dbReference type="Pfam" id="PF01535">
    <property type="entry name" value="PPR"/>
    <property type="match status" value="1"/>
</dbReference>
<comment type="caution">
    <text evidence="3">The sequence shown here is derived from an EMBL/GenBank/DDBJ whole genome shotgun (WGS) entry which is preliminary data.</text>
</comment>
<proteinExistence type="predicted"/>
<feature type="repeat" description="PPR" evidence="2">
    <location>
        <begin position="950"/>
        <end position="984"/>
    </location>
</feature>
<dbReference type="NCBIfam" id="TIGR00756">
    <property type="entry name" value="PPR"/>
    <property type="match status" value="12"/>
</dbReference>
<feature type="repeat" description="PPR" evidence="2">
    <location>
        <begin position="575"/>
        <end position="609"/>
    </location>
</feature>
<dbReference type="FunFam" id="1.25.40.10:FF:000144">
    <property type="entry name" value="Pentatricopeptide repeat-containing protein, mitochondrial"/>
    <property type="match status" value="3"/>
</dbReference>
<dbReference type="FunFam" id="1.25.40.10:FF:000090">
    <property type="entry name" value="Pentatricopeptide repeat-containing protein, chloroplastic"/>
    <property type="match status" value="1"/>
</dbReference>
<feature type="repeat" description="PPR" evidence="2">
    <location>
        <begin position="744"/>
        <end position="778"/>
    </location>
</feature>
<feature type="repeat" description="PPR" evidence="2">
    <location>
        <begin position="132"/>
        <end position="166"/>
    </location>
</feature>
<evidence type="ECO:0008006" key="5">
    <source>
        <dbReference type="Google" id="ProtNLM"/>
    </source>
</evidence>
<dbReference type="PANTHER" id="PTHR24015:SF548">
    <property type="entry name" value="OS08G0340900 PROTEIN"/>
    <property type="match status" value="1"/>
</dbReference>
<name>A0A9D4V5P7_ADICA</name>
<protein>
    <recommendedName>
        <fullName evidence="5">Pentatricopeptide repeat-containing protein</fullName>
    </recommendedName>
</protein>
<dbReference type="InterPro" id="IPR011990">
    <property type="entry name" value="TPR-like_helical_dom_sf"/>
</dbReference>
<feature type="repeat" description="PPR" evidence="2">
    <location>
        <begin position="1052"/>
        <end position="1086"/>
    </location>
</feature>
<feature type="repeat" description="PPR" evidence="2">
    <location>
        <begin position="846"/>
        <end position="880"/>
    </location>
</feature>
<accession>A0A9D4V5P7</accession>
<dbReference type="FunFam" id="1.25.40.10:FF:000285">
    <property type="entry name" value="Pentatricopeptide repeat-containing protein, chloroplastic"/>
    <property type="match status" value="1"/>
</dbReference>
<feature type="repeat" description="PPR" evidence="2">
    <location>
        <begin position="438"/>
        <end position="472"/>
    </location>
</feature>
<feature type="repeat" description="PPR" evidence="2">
    <location>
        <begin position="540"/>
        <end position="574"/>
    </location>
</feature>
<feature type="repeat" description="PPR" evidence="2">
    <location>
        <begin position="371"/>
        <end position="405"/>
    </location>
</feature>
<dbReference type="InterPro" id="IPR046960">
    <property type="entry name" value="PPR_At4g14850-like_plant"/>
</dbReference>
<dbReference type="FunFam" id="1.25.40.10:FF:000031">
    <property type="entry name" value="Pentatricopeptide repeat-containing protein mitochondrial"/>
    <property type="match status" value="5"/>
</dbReference>
<keyword evidence="1" id="KW-0677">Repeat</keyword>
<dbReference type="SUPFAM" id="SSF48452">
    <property type="entry name" value="TPR-like"/>
    <property type="match status" value="1"/>
</dbReference>
<dbReference type="PANTHER" id="PTHR24015">
    <property type="entry name" value="OS07G0578800 PROTEIN-RELATED"/>
    <property type="match status" value="1"/>
</dbReference>
<gene>
    <name evidence="3" type="ORF">GOP47_0005774</name>
</gene>
<reference evidence="3 4" key="1">
    <citation type="submission" date="2021-01" db="EMBL/GenBank/DDBJ databases">
        <title>Adiantum capillus-veneris genome.</title>
        <authorList>
            <person name="Fang Y."/>
            <person name="Liao Q."/>
        </authorList>
    </citation>
    <scope>NUCLEOTIDE SEQUENCE [LARGE SCALE GENOMIC DNA]</scope>
    <source>
        <strain evidence="3">H3</strain>
        <tissue evidence="3">Leaf</tissue>
    </source>
</reference>
<feature type="repeat" description="PPR" evidence="2">
    <location>
        <begin position="642"/>
        <end position="676"/>
    </location>
</feature>
<dbReference type="EMBL" id="JABFUD020000005">
    <property type="protein sequence ID" value="KAI5080295.1"/>
    <property type="molecule type" value="Genomic_DNA"/>
</dbReference>
<dbReference type="PROSITE" id="PS51375">
    <property type="entry name" value="PPR"/>
    <property type="match status" value="17"/>
</dbReference>
<feature type="repeat" description="PPR" evidence="2">
    <location>
        <begin position="677"/>
        <end position="711"/>
    </location>
</feature>
<evidence type="ECO:0000313" key="3">
    <source>
        <dbReference type="EMBL" id="KAI5080295.1"/>
    </source>
</evidence>